<keyword evidence="2" id="KW-1185">Reference proteome</keyword>
<reference evidence="1 2" key="1">
    <citation type="submission" date="2018-04" db="EMBL/GenBank/DDBJ databases">
        <title>Complete genome sequences of new Aeromonas and Pseudomonas phages promising in phage therapy dedicated to aquaculture.</title>
        <authorList>
            <person name="Kolsut J."/>
            <person name="Wojcik E."/>
            <person name="Wojtasik A."/>
            <person name="Dastych J."/>
        </authorList>
    </citation>
    <scope>NUCLEOTIDE SEQUENCE [LARGE SCALE GENOMIC DNA]</scope>
</reference>
<organism evidence="1 2">
    <name type="scientific">Aeromonas phage 60AhydR15PP</name>
    <dbReference type="NCBI Taxonomy" id="2163979"/>
    <lineage>
        <taxon>Viruses</taxon>
        <taxon>Duplodnaviria</taxon>
        <taxon>Heunggongvirae</taxon>
        <taxon>Uroviricota</taxon>
        <taxon>Caudoviricetes</taxon>
        <taxon>Pantevenvirales</taxon>
        <taxon>Straboviridae</taxon>
        <taxon>Tulanevirus</taxon>
        <taxon>Tulanevirus 60ahydrpp</taxon>
    </lineage>
</organism>
<evidence type="ECO:0000313" key="2">
    <source>
        <dbReference type="Proteomes" id="UP000246994"/>
    </source>
</evidence>
<dbReference type="Gene3D" id="1.10.287.1060">
    <property type="entry name" value="ESAT-6-like"/>
    <property type="match status" value="1"/>
</dbReference>
<dbReference type="GeneID" id="65113377"/>
<proteinExistence type="predicted"/>
<dbReference type="EMBL" id="MH179477">
    <property type="protein sequence ID" value="AWH15536.1"/>
    <property type="molecule type" value="Genomic_DNA"/>
</dbReference>
<dbReference type="KEGG" id="vg:65113377"/>
<name>A0A2S1PG38_9CAUD</name>
<dbReference type="InterPro" id="IPR020342">
    <property type="entry name" value="Phage_T4_Gp16_DNA-pack"/>
</dbReference>
<accession>A0A2S1PG38</accession>
<dbReference type="RefSeq" id="YP_010095740.1">
    <property type="nucleotide sequence ID" value="NC_055747.1"/>
</dbReference>
<dbReference type="Proteomes" id="UP000246994">
    <property type="component" value="Segment"/>
</dbReference>
<sequence length="149" mass="16883">MNDLLDFTSLKDLSGIEGLNGEDVQVYAPLVLQEPTSNPNNRKIDQDDDYTLVRRNMHFQTQMMMDMAKIALENAKNADSPRMVEVFSQLMGQMTSTNKEIIRMHKEMKELTSSEPSILGKVQNDESGEIIEFEGSPDELLELELGDEV</sequence>
<protein>
    <submittedName>
        <fullName evidence="1">Terminase small subunit</fullName>
    </submittedName>
</protein>
<dbReference type="Pfam" id="PF11053">
    <property type="entry name" value="DNA_Packaging"/>
    <property type="match status" value="1"/>
</dbReference>
<evidence type="ECO:0000313" key="1">
    <source>
        <dbReference type="EMBL" id="AWH15536.1"/>
    </source>
</evidence>